<accession>A0AA46TLZ1</accession>
<dbReference type="SUPFAM" id="SSF53474">
    <property type="entry name" value="alpha/beta-Hydrolases"/>
    <property type="match status" value="1"/>
</dbReference>
<proteinExistence type="predicted"/>
<evidence type="ECO:0000313" key="2">
    <source>
        <dbReference type="Proteomes" id="UP001164390"/>
    </source>
</evidence>
<reference evidence="1" key="1">
    <citation type="submission" date="2022-01" db="EMBL/GenBank/DDBJ databases">
        <title>Nocardioidaceae gen. sp. A5X3R13.</title>
        <authorList>
            <person name="Lopez Marin M.A."/>
            <person name="Uhlik O."/>
        </authorList>
    </citation>
    <scope>NUCLEOTIDE SEQUENCE</scope>
    <source>
        <strain evidence="1">A5X3R13</strain>
    </source>
</reference>
<dbReference type="Proteomes" id="UP001164390">
    <property type="component" value="Chromosome"/>
</dbReference>
<protein>
    <recommendedName>
        <fullName evidence="3">Alpha/beta hydrolase</fullName>
    </recommendedName>
</protein>
<dbReference type="RefSeq" id="WP_271636705.1">
    <property type="nucleotide sequence ID" value="NZ_CP094970.1"/>
</dbReference>
<organism evidence="1 2">
    <name type="scientific">Solicola gregarius</name>
    <dbReference type="NCBI Taxonomy" id="2908642"/>
    <lineage>
        <taxon>Bacteria</taxon>
        <taxon>Bacillati</taxon>
        <taxon>Actinomycetota</taxon>
        <taxon>Actinomycetes</taxon>
        <taxon>Propionibacteriales</taxon>
        <taxon>Nocardioidaceae</taxon>
        <taxon>Solicola</taxon>
    </lineage>
</organism>
<sequence>MTVSLMLRARVRALADRRSWRAAALVAAGACVVVGPGAMADADEAPAAPGSVRATLPEAECPSSIPNDTTCYSGRQESGAYYWIAVPDDWAGDLVVHAHGGPGLGAADPERSLDDLDRWSVMVKEGYAWAGTSYRRGGYGAQMAATDTEQLRKLFVDSFGEPRTTLLHGQSWGGNVAAKLLEMYGKGSSSPYDGALLTSGVLGGGSRGYDYRLDLRVVYQYYCGNHPRPDEPQYALWRGLPADSTMTDEDLEQRVQECTGYESPPSERTAEQRKALSNILSVVRIPEETLVSHLEFATFTFRDIVHERLGDENPFSNRGVRYSGSDDDRALNRGVARYRPDRSARRDLSFDSDLTGHVSIPILTLHAIDDPTAFVEHESAYRSSLEAAGASEHLVQTFTREDQHSTLSASEYAAAIGSLDDWVSAGQRPSPSSVAADCAAEDAYYGEGCFVDPSFQPRPYFDRVRPRPGHTKWPAITWKQYQRWDRAGDIGIDY</sequence>
<dbReference type="KEGG" id="sgrg:L0C25_11875"/>
<name>A0AA46TLZ1_9ACTN</name>
<evidence type="ECO:0008006" key="3">
    <source>
        <dbReference type="Google" id="ProtNLM"/>
    </source>
</evidence>
<dbReference type="InterPro" id="IPR029058">
    <property type="entry name" value="AB_hydrolase_fold"/>
</dbReference>
<dbReference type="AlphaFoldDB" id="A0AA46TLZ1"/>
<dbReference type="EMBL" id="CP094970">
    <property type="protein sequence ID" value="UYM07731.1"/>
    <property type="molecule type" value="Genomic_DNA"/>
</dbReference>
<gene>
    <name evidence="1" type="ORF">L0C25_11875</name>
</gene>
<keyword evidence="2" id="KW-1185">Reference proteome</keyword>
<dbReference type="Gene3D" id="3.40.50.1820">
    <property type="entry name" value="alpha/beta hydrolase"/>
    <property type="match status" value="1"/>
</dbReference>
<evidence type="ECO:0000313" key="1">
    <source>
        <dbReference type="EMBL" id="UYM07731.1"/>
    </source>
</evidence>